<dbReference type="HOGENOM" id="CLU_143910_0_0_1"/>
<dbReference type="STRING" id="765440.A0A0C3CQL7"/>
<protein>
    <submittedName>
        <fullName evidence="2">Uncharacterized protein</fullName>
    </submittedName>
</protein>
<feature type="non-terminal residue" evidence="2">
    <location>
        <position position="126"/>
    </location>
</feature>
<feature type="compositionally biased region" description="Basic and acidic residues" evidence="1">
    <location>
        <begin position="60"/>
        <end position="80"/>
    </location>
</feature>
<evidence type="ECO:0000313" key="2">
    <source>
        <dbReference type="EMBL" id="KIM91947.1"/>
    </source>
</evidence>
<evidence type="ECO:0000256" key="1">
    <source>
        <dbReference type="SAM" id="MobiDB-lite"/>
    </source>
</evidence>
<keyword evidence="3" id="KW-1185">Reference proteome</keyword>
<reference evidence="2 3" key="1">
    <citation type="submission" date="2014-04" db="EMBL/GenBank/DDBJ databases">
        <authorList>
            <consortium name="DOE Joint Genome Institute"/>
            <person name="Kuo A."/>
            <person name="Tarkka M."/>
            <person name="Buscot F."/>
            <person name="Kohler A."/>
            <person name="Nagy L.G."/>
            <person name="Floudas D."/>
            <person name="Copeland A."/>
            <person name="Barry K.W."/>
            <person name="Cichocki N."/>
            <person name="Veneault-Fourrey C."/>
            <person name="LaButti K."/>
            <person name="Lindquist E.A."/>
            <person name="Lipzen A."/>
            <person name="Lundell T."/>
            <person name="Morin E."/>
            <person name="Murat C."/>
            <person name="Sun H."/>
            <person name="Tunlid A."/>
            <person name="Henrissat B."/>
            <person name="Grigoriev I.V."/>
            <person name="Hibbett D.S."/>
            <person name="Martin F."/>
            <person name="Nordberg H.P."/>
            <person name="Cantor M.N."/>
            <person name="Hua S.X."/>
        </authorList>
    </citation>
    <scope>NUCLEOTIDE SEQUENCE [LARGE SCALE GENOMIC DNA]</scope>
    <source>
        <strain evidence="2 3">F 1598</strain>
    </source>
</reference>
<dbReference type="EMBL" id="KN832970">
    <property type="protein sequence ID" value="KIM91947.1"/>
    <property type="molecule type" value="Genomic_DNA"/>
</dbReference>
<evidence type="ECO:0000313" key="3">
    <source>
        <dbReference type="Proteomes" id="UP000054166"/>
    </source>
</evidence>
<accession>A0A0C3CQL7</accession>
<proteinExistence type="predicted"/>
<feature type="region of interest" description="Disordered" evidence="1">
    <location>
        <begin position="17"/>
        <end position="126"/>
    </location>
</feature>
<feature type="compositionally biased region" description="Basic and acidic residues" evidence="1">
    <location>
        <begin position="94"/>
        <end position="104"/>
    </location>
</feature>
<gene>
    <name evidence="2" type="ORF">PILCRDRAFT_26265</name>
</gene>
<sequence length="126" mass="14162">NATPPMDTPAARLRALLNRVPNSPSTTRDSPHVPIHPSEPDSDFDPPRSSPTNTPSIARESLKDLFSRALRDPGDTPDKNLRRRNSIDVSEADFSPRVERERARNKGQRRSLSDEEADKPSSAWYF</sequence>
<feature type="non-terminal residue" evidence="2">
    <location>
        <position position="1"/>
    </location>
</feature>
<reference evidence="3" key="2">
    <citation type="submission" date="2015-01" db="EMBL/GenBank/DDBJ databases">
        <title>Evolutionary Origins and Diversification of the Mycorrhizal Mutualists.</title>
        <authorList>
            <consortium name="DOE Joint Genome Institute"/>
            <consortium name="Mycorrhizal Genomics Consortium"/>
            <person name="Kohler A."/>
            <person name="Kuo A."/>
            <person name="Nagy L.G."/>
            <person name="Floudas D."/>
            <person name="Copeland A."/>
            <person name="Barry K.W."/>
            <person name="Cichocki N."/>
            <person name="Veneault-Fourrey C."/>
            <person name="LaButti K."/>
            <person name="Lindquist E.A."/>
            <person name="Lipzen A."/>
            <person name="Lundell T."/>
            <person name="Morin E."/>
            <person name="Murat C."/>
            <person name="Riley R."/>
            <person name="Ohm R."/>
            <person name="Sun H."/>
            <person name="Tunlid A."/>
            <person name="Henrissat B."/>
            <person name="Grigoriev I.V."/>
            <person name="Hibbett D.S."/>
            <person name="Martin F."/>
        </authorList>
    </citation>
    <scope>NUCLEOTIDE SEQUENCE [LARGE SCALE GENOMIC DNA]</scope>
    <source>
        <strain evidence="3">F 1598</strain>
    </source>
</reference>
<dbReference type="Proteomes" id="UP000054166">
    <property type="component" value="Unassembled WGS sequence"/>
</dbReference>
<dbReference type="AlphaFoldDB" id="A0A0C3CQL7"/>
<dbReference type="InParanoid" id="A0A0C3CQL7"/>
<organism evidence="2 3">
    <name type="scientific">Piloderma croceum (strain F 1598)</name>
    <dbReference type="NCBI Taxonomy" id="765440"/>
    <lineage>
        <taxon>Eukaryota</taxon>
        <taxon>Fungi</taxon>
        <taxon>Dikarya</taxon>
        <taxon>Basidiomycota</taxon>
        <taxon>Agaricomycotina</taxon>
        <taxon>Agaricomycetes</taxon>
        <taxon>Agaricomycetidae</taxon>
        <taxon>Atheliales</taxon>
        <taxon>Atheliaceae</taxon>
        <taxon>Piloderma</taxon>
    </lineage>
</organism>
<name>A0A0C3CQL7_PILCF</name>
<dbReference type="OrthoDB" id="3230534at2759"/>